<dbReference type="EMBL" id="BARV01042108">
    <property type="protein sequence ID" value="GAI46665.1"/>
    <property type="molecule type" value="Genomic_DNA"/>
</dbReference>
<protein>
    <submittedName>
        <fullName evidence="1">Uncharacterized protein</fullName>
    </submittedName>
</protein>
<gene>
    <name evidence="1" type="ORF">S06H3_63471</name>
</gene>
<organism evidence="1">
    <name type="scientific">marine sediment metagenome</name>
    <dbReference type="NCBI Taxonomy" id="412755"/>
    <lineage>
        <taxon>unclassified sequences</taxon>
        <taxon>metagenomes</taxon>
        <taxon>ecological metagenomes</taxon>
    </lineage>
</organism>
<reference evidence="1" key="1">
    <citation type="journal article" date="2014" name="Front. Microbiol.">
        <title>High frequency of phylogenetically diverse reductive dehalogenase-homologous genes in deep subseafloor sedimentary metagenomes.</title>
        <authorList>
            <person name="Kawai M."/>
            <person name="Futagami T."/>
            <person name="Toyoda A."/>
            <person name="Takaki Y."/>
            <person name="Nishi S."/>
            <person name="Hori S."/>
            <person name="Arai W."/>
            <person name="Tsubouchi T."/>
            <person name="Morono Y."/>
            <person name="Uchiyama I."/>
            <person name="Ito T."/>
            <person name="Fujiyama A."/>
            <person name="Inagaki F."/>
            <person name="Takami H."/>
        </authorList>
    </citation>
    <scope>NUCLEOTIDE SEQUENCE</scope>
    <source>
        <strain evidence="1">Expedition CK06-06</strain>
    </source>
</reference>
<accession>X1Q6H4</accession>
<evidence type="ECO:0000313" key="1">
    <source>
        <dbReference type="EMBL" id="GAI46665.1"/>
    </source>
</evidence>
<sequence>NEIDKERIIPIIDDFYFAKNKEKHIKDLSIYPRCIVVVDEIFGINIKDEKLIGSFTHLKIRELKPSFLLL</sequence>
<feature type="non-terminal residue" evidence="1">
    <location>
        <position position="1"/>
    </location>
</feature>
<proteinExistence type="predicted"/>
<dbReference type="AlphaFoldDB" id="X1Q6H4"/>
<comment type="caution">
    <text evidence="1">The sequence shown here is derived from an EMBL/GenBank/DDBJ whole genome shotgun (WGS) entry which is preliminary data.</text>
</comment>
<name>X1Q6H4_9ZZZZ</name>